<accession>A0A329RX19</accession>
<sequence length="163" mass="17046">MIPSVKLAASIKCGLVLAVIAASGSTFADTDPAELIPVVAISSVDSSSSSSNILDPENWSPNTPPPSVVVVLNKTTVTQTDSDDCLESNGTRVLVHDIEKKFCVHGWPICTVDNHQGLCPQAQNDLPNGAQCALLSTNTSNYGCLEKVNATTATACHLRAPET</sequence>
<evidence type="ECO:0000313" key="2">
    <source>
        <dbReference type="EMBL" id="RAW29217.1"/>
    </source>
</evidence>
<reference evidence="2 3" key="1">
    <citation type="submission" date="2018-01" db="EMBL/GenBank/DDBJ databases">
        <title>Draft genome of the strawberry crown rot pathogen Phytophthora cactorum.</title>
        <authorList>
            <person name="Armitage A.D."/>
            <person name="Lysoe E."/>
            <person name="Nellist C.F."/>
            <person name="Harrison R.J."/>
            <person name="Brurberg M.B."/>
        </authorList>
    </citation>
    <scope>NUCLEOTIDE SEQUENCE [LARGE SCALE GENOMIC DNA]</scope>
    <source>
        <strain evidence="2 3">10300</strain>
    </source>
</reference>
<gene>
    <name evidence="2" type="ORF">PC110_g14426</name>
</gene>
<comment type="caution">
    <text evidence="2">The sequence shown here is derived from an EMBL/GenBank/DDBJ whole genome shotgun (WGS) entry which is preliminary data.</text>
</comment>
<keyword evidence="3" id="KW-1185">Reference proteome</keyword>
<proteinExistence type="predicted"/>
<protein>
    <recommendedName>
        <fullName evidence="4">Secreted protein</fullName>
    </recommendedName>
</protein>
<feature type="signal peptide" evidence="1">
    <location>
        <begin position="1"/>
        <end position="28"/>
    </location>
</feature>
<keyword evidence="1" id="KW-0732">Signal</keyword>
<organism evidence="2 3">
    <name type="scientific">Phytophthora cactorum</name>
    <dbReference type="NCBI Taxonomy" id="29920"/>
    <lineage>
        <taxon>Eukaryota</taxon>
        <taxon>Sar</taxon>
        <taxon>Stramenopiles</taxon>
        <taxon>Oomycota</taxon>
        <taxon>Peronosporomycetes</taxon>
        <taxon>Peronosporales</taxon>
        <taxon>Peronosporaceae</taxon>
        <taxon>Phytophthora</taxon>
    </lineage>
</organism>
<feature type="chain" id="PRO_5016402242" description="Secreted protein" evidence="1">
    <location>
        <begin position="29"/>
        <end position="163"/>
    </location>
</feature>
<dbReference type="OrthoDB" id="108466at2759"/>
<evidence type="ECO:0000313" key="3">
    <source>
        <dbReference type="Proteomes" id="UP000251314"/>
    </source>
</evidence>
<name>A0A329RX19_9STRA</name>
<dbReference type="VEuPathDB" id="FungiDB:PC110_g14426"/>
<dbReference type="Proteomes" id="UP000251314">
    <property type="component" value="Unassembled WGS sequence"/>
</dbReference>
<dbReference type="EMBL" id="MJFZ01000441">
    <property type="protein sequence ID" value="RAW29217.1"/>
    <property type="molecule type" value="Genomic_DNA"/>
</dbReference>
<evidence type="ECO:0000256" key="1">
    <source>
        <dbReference type="SAM" id="SignalP"/>
    </source>
</evidence>
<dbReference type="AlphaFoldDB" id="A0A329RX19"/>
<evidence type="ECO:0008006" key="4">
    <source>
        <dbReference type="Google" id="ProtNLM"/>
    </source>
</evidence>